<evidence type="ECO:0000256" key="6">
    <source>
        <dbReference type="ARBA" id="ARBA00023268"/>
    </source>
</evidence>
<evidence type="ECO:0000259" key="11">
    <source>
        <dbReference type="Pfam" id="PF00905"/>
    </source>
</evidence>
<dbReference type="InterPro" id="IPR012338">
    <property type="entry name" value="Beta-lactam/transpept-like"/>
</dbReference>
<gene>
    <name evidence="13" type="ORF">H9L01_10175</name>
</gene>
<evidence type="ECO:0000256" key="10">
    <source>
        <dbReference type="SAM" id="Phobius"/>
    </source>
</evidence>
<dbReference type="SUPFAM" id="SSF56601">
    <property type="entry name" value="beta-lactamase/transpeptidase-like"/>
    <property type="match status" value="1"/>
</dbReference>
<evidence type="ECO:0000313" key="13">
    <source>
        <dbReference type="EMBL" id="QNN60714.1"/>
    </source>
</evidence>
<evidence type="ECO:0000256" key="4">
    <source>
        <dbReference type="ARBA" id="ARBA00022679"/>
    </source>
</evidence>
<keyword evidence="2" id="KW-0645">Protease</keyword>
<keyword evidence="6" id="KW-0511">Multifunctional enzyme</keyword>
<evidence type="ECO:0000256" key="7">
    <source>
        <dbReference type="ARBA" id="ARBA00034000"/>
    </source>
</evidence>
<evidence type="ECO:0000259" key="12">
    <source>
        <dbReference type="Pfam" id="PF00912"/>
    </source>
</evidence>
<accession>A0A7G9RYN9</accession>
<dbReference type="GO" id="GO:0030288">
    <property type="term" value="C:outer membrane-bounded periplasmic space"/>
    <property type="evidence" value="ECO:0007669"/>
    <property type="project" value="TreeGrafter"/>
</dbReference>
<dbReference type="Pfam" id="PF00905">
    <property type="entry name" value="Transpeptidase"/>
    <property type="match status" value="1"/>
</dbReference>
<evidence type="ECO:0000256" key="2">
    <source>
        <dbReference type="ARBA" id="ARBA00022670"/>
    </source>
</evidence>
<evidence type="ECO:0000256" key="9">
    <source>
        <dbReference type="SAM" id="MobiDB-lite"/>
    </source>
</evidence>
<organism evidence="13 14">
    <name type="scientific">Erysipelothrix inopinata</name>
    <dbReference type="NCBI Taxonomy" id="225084"/>
    <lineage>
        <taxon>Bacteria</taxon>
        <taxon>Bacillati</taxon>
        <taxon>Bacillota</taxon>
        <taxon>Erysipelotrichia</taxon>
        <taxon>Erysipelotrichales</taxon>
        <taxon>Erysipelotrichaceae</taxon>
        <taxon>Erysipelothrix</taxon>
    </lineage>
</organism>
<evidence type="ECO:0000256" key="5">
    <source>
        <dbReference type="ARBA" id="ARBA00022801"/>
    </source>
</evidence>
<sequence length="1030" mass="113133">MTNNKNEMVPNGKRSEVVNASNSDNNPKKTKKKIVKKNKPKKEGPRAQRIVAYILITIVSIGLIGTMVVGAFAWKNIRNAPEVTSSSFIPTASSTILDDKGEVIANTGMVQRNNVKYDELPVSLVDALVSIEDSRFFGHNGFDVPRFTKAAFSNLFDSLKRGRISFGQGGSTLTMQLIKNSLFVNDGDKEGAITGAASSGSGGISRKIQEIYLAEKVERNNILSKEMILEQYLNRIDFGAGRGGQMVRGVGQSAKAYFGKEVSELSLVESAFLAGVLNAPYGYSPYYSSSETVNKRTQEVLSLMEYHGYITSEERELARNVKVENLLVDNSTNNVDSVGTPYLAFTDQVMKDVKKLTGKDPATTTMIIHTTMNKEVQQAIDKVQNREVANLNHGKDREIQMGSVVIENATGEIKGIVGGYDYVNALSNPRGTQTLKQPASTIKPIVDYAPAFEYLGWATSHVITDEPIAYTNSGGTLYNYDRAFQGEIELKQAIGDSRNIPAVKALKGVVEKIGEDAMVDYLYNIGFSSVKNKDQQFNLGYGIGGSFPASPVQVAGAYTVLFNEGKYIEPHTVTKVEFPDENTPPLIPEYPSTQILSDGAAYLATRGMLDVMQQPQNWTANPMKRGYPIFGKTGTQRWEQTDGSLYGIPAGNQKERWMVGASSKFSIATWTGFDLPSKDNRPYFTSAEHQFNLAGKLNGYLFNELDKQYGPGTDIPVPSSVTQITHIKGPFPYQSPLPDMNKDLVTTGYIKKEFASLKEATAQSLDSLSSQKVTASASKNTIKFDVALSAYPNPEKLKVADSKLTMTAPDGAVYTGAKIYDETWIYGAVRYKTEIRVNGSPVKEELSESENISLTISAPKATDKVQVCSYYTYDKAPNMKSNEVCEDIDVGALPVSQDFSRFIGDSIFSFNEWLKSIGSTKEPKTSYQFSDKYNYDTIMKINPDYSNQNVTQKQMAETEYNVTLADREVKADGKQSAANYKAAYGKIVTFQNPSNDDSKLVKGFIVDGKTVTSFPLSSQSGKTVTLVIAD</sequence>
<keyword evidence="4" id="KW-0808">Transferase</keyword>
<dbReference type="GO" id="GO:0008658">
    <property type="term" value="F:penicillin binding"/>
    <property type="evidence" value="ECO:0007669"/>
    <property type="project" value="InterPro"/>
</dbReference>
<feature type="domain" description="Penicillin-binding protein transpeptidase" evidence="11">
    <location>
        <begin position="403"/>
        <end position="661"/>
    </location>
</feature>
<feature type="region of interest" description="Disordered" evidence="9">
    <location>
        <begin position="1"/>
        <end position="42"/>
    </location>
</feature>
<dbReference type="InterPro" id="IPR001264">
    <property type="entry name" value="Glyco_trans_51"/>
</dbReference>
<keyword evidence="1" id="KW-0121">Carboxypeptidase</keyword>
<keyword evidence="3" id="KW-0328">Glycosyltransferase</keyword>
<dbReference type="KEGG" id="eio:H9L01_10175"/>
<feature type="transmembrane region" description="Helical" evidence="10">
    <location>
        <begin position="50"/>
        <end position="74"/>
    </location>
</feature>
<dbReference type="GO" id="GO:0009002">
    <property type="term" value="F:serine-type D-Ala-D-Ala carboxypeptidase activity"/>
    <property type="evidence" value="ECO:0007669"/>
    <property type="project" value="UniProtKB-EC"/>
</dbReference>
<evidence type="ECO:0000313" key="14">
    <source>
        <dbReference type="Proteomes" id="UP000515928"/>
    </source>
</evidence>
<comment type="catalytic activity">
    <reaction evidence="7">
        <text>Preferential cleavage: (Ac)2-L-Lys-D-Ala-|-D-Ala. Also transpeptidation of peptidyl-alanyl moieties that are N-acyl substituents of D-alanine.</text>
        <dbReference type="EC" id="3.4.16.4"/>
    </reaction>
</comment>
<dbReference type="Pfam" id="PF00912">
    <property type="entry name" value="Transgly"/>
    <property type="match status" value="1"/>
</dbReference>
<dbReference type="PANTHER" id="PTHR32282:SF29">
    <property type="entry name" value="PENICILLIN-BINDING PROTEIN 1A"/>
    <property type="match status" value="1"/>
</dbReference>
<evidence type="ECO:0000256" key="3">
    <source>
        <dbReference type="ARBA" id="ARBA00022676"/>
    </source>
</evidence>
<feature type="compositionally biased region" description="Basic residues" evidence="9">
    <location>
        <begin position="28"/>
        <end position="40"/>
    </location>
</feature>
<evidence type="ECO:0000256" key="8">
    <source>
        <dbReference type="ARBA" id="ARBA00049902"/>
    </source>
</evidence>
<protein>
    <submittedName>
        <fullName evidence="13">Transglycosylase domain-containing protein</fullName>
    </submittedName>
</protein>
<dbReference type="InterPro" id="IPR050396">
    <property type="entry name" value="Glycosyltr_51/Transpeptidase"/>
</dbReference>
<dbReference type="GO" id="GO:0006508">
    <property type="term" value="P:proteolysis"/>
    <property type="evidence" value="ECO:0007669"/>
    <property type="project" value="UniProtKB-KW"/>
</dbReference>
<dbReference type="RefSeq" id="WP_187533837.1">
    <property type="nucleotide sequence ID" value="NZ_CBCSHU010000023.1"/>
</dbReference>
<dbReference type="PANTHER" id="PTHR32282">
    <property type="entry name" value="BINDING PROTEIN TRANSPEPTIDASE, PUTATIVE-RELATED"/>
    <property type="match status" value="1"/>
</dbReference>
<dbReference type="EMBL" id="CP060715">
    <property type="protein sequence ID" value="QNN60714.1"/>
    <property type="molecule type" value="Genomic_DNA"/>
</dbReference>
<dbReference type="InterPro" id="IPR023346">
    <property type="entry name" value="Lysozyme-like_dom_sf"/>
</dbReference>
<dbReference type="Gene3D" id="1.10.3810.10">
    <property type="entry name" value="Biosynthetic peptidoglycan transglycosylase-like"/>
    <property type="match status" value="1"/>
</dbReference>
<comment type="catalytic activity">
    <reaction evidence="8">
        <text>[GlcNAc-(1-&gt;4)-Mur2Ac(oyl-L-Ala-gamma-D-Glu-L-Lys-D-Ala-D-Ala)](n)-di-trans,octa-cis-undecaprenyl diphosphate + beta-D-GlcNAc-(1-&gt;4)-Mur2Ac(oyl-L-Ala-gamma-D-Glu-L-Lys-D-Ala-D-Ala)-di-trans,octa-cis-undecaprenyl diphosphate = [GlcNAc-(1-&gt;4)-Mur2Ac(oyl-L-Ala-gamma-D-Glu-L-Lys-D-Ala-D-Ala)](n+1)-di-trans,octa-cis-undecaprenyl diphosphate + di-trans,octa-cis-undecaprenyl diphosphate + H(+)</text>
        <dbReference type="Rhea" id="RHEA:23708"/>
        <dbReference type="Rhea" id="RHEA-COMP:9602"/>
        <dbReference type="Rhea" id="RHEA-COMP:9603"/>
        <dbReference type="ChEBI" id="CHEBI:15378"/>
        <dbReference type="ChEBI" id="CHEBI:58405"/>
        <dbReference type="ChEBI" id="CHEBI:60033"/>
        <dbReference type="ChEBI" id="CHEBI:78435"/>
        <dbReference type="EC" id="2.4.99.28"/>
    </reaction>
</comment>
<keyword evidence="10" id="KW-0472">Membrane</keyword>
<dbReference type="Gene3D" id="3.40.710.10">
    <property type="entry name" value="DD-peptidase/beta-lactamase superfamily"/>
    <property type="match status" value="1"/>
</dbReference>
<proteinExistence type="predicted"/>
<feature type="domain" description="Glycosyl transferase family 51" evidence="12">
    <location>
        <begin position="101"/>
        <end position="304"/>
    </location>
</feature>
<dbReference type="GO" id="GO:0008955">
    <property type="term" value="F:peptidoglycan glycosyltransferase activity"/>
    <property type="evidence" value="ECO:0007669"/>
    <property type="project" value="UniProtKB-EC"/>
</dbReference>
<evidence type="ECO:0000256" key="1">
    <source>
        <dbReference type="ARBA" id="ARBA00022645"/>
    </source>
</evidence>
<dbReference type="AlphaFoldDB" id="A0A7G9RYN9"/>
<keyword evidence="5" id="KW-0378">Hydrolase</keyword>
<reference evidence="13 14" key="1">
    <citation type="submission" date="2020-08" db="EMBL/GenBank/DDBJ databases">
        <title>Genome sequence of Erysipelothrix inopinata DSM 15511T.</title>
        <authorList>
            <person name="Hyun D.-W."/>
            <person name="Bae J.-W."/>
        </authorList>
    </citation>
    <scope>NUCLEOTIDE SEQUENCE [LARGE SCALE GENOMIC DNA]</scope>
    <source>
        <strain evidence="13 14">DSM 15511</strain>
    </source>
</reference>
<dbReference type="InterPro" id="IPR001460">
    <property type="entry name" value="PCN-bd_Tpept"/>
</dbReference>
<dbReference type="GO" id="GO:0009252">
    <property type="term" value="P:peptidoglycan biosynthetic process"/>
    <property type="evidence" value="ECO:0007669"/>
    <property type="project" value="TreeGrafter"/>
</dbReference>
<dbReference type="SUPFAM" id="SSF53955">
    <property type="entry name" value="Lysozyme-like"/>
    <property type="match status" value="1"/>
</dbReference>
<name>A0A7G9RYN9_9FIRM</name>
<dbReference type="InterPro" id="IPR036950">
    <property type="entry name" value="PBP_transglycosylase"/>
</dbReference>
<keyword evidence="14" id="KW-1185">Reference proteome</keyword>
<keyword evidence="10" id="KW-0812">Transmembrane</keyword>
<keyword evidence="10" id="KW-1133">Transmembrane helix</keyword>
<dbReference type="Proteomes" id="UP000515928">
    <property type="component" value="Chromosome"/>
</dbReference>